<name>A5GC52_GEOUR</name>
<evidence type="ECO:0000313" key="4">
    <source>
        <dbReference type="Proteomes" id="UP000006695"/>
    </source>
</evidence>
<dbReference type="InterPro" id="IPR014710">
    <property type="entry name" value="RmlC-like_jellyroll"/>
</dbReference>
<reference evidence="3 4" key="1">
    <citation type="submission" date="2007-05" db="EMBL/GenBank/DDBJ databases">
        <title>Complete sequence of Geobacter uraniireducens Rf4.</title>
        <authorList>
            <consortium name="US DOE Joint Genome Institute"/>
            <person name="Copeland A."/>
            <person name="Lucas S."/>
            <person name="Lapidus A."/>
            <person name="Barry K."/>
            <person name="Detter J.C."/>
            <person name="Glavina del Rio T."/>
            <person name="Hammon N."/>
            <person name="Israni S."/>
            <person name="Dalin E."/>
            <person name="Tice H."/>
            <person name="Pitluck S."/>
            <person name="Chertkov O."/>
            <person name="Brettin T."/>
            <person name="Bruce D."/>
            <person name="Han C."/>
            <person name="Schmutz J."/>
            <person name="Larimer F."/>
            <person name="Land M."/>
            <person name="Hauser L."/>
            <person name="Kyrpides N."/>
            <person name="Mikhailova N."/>
            <person name="Shelobolina E."/>
            <person name="Aklujkar M."/>
            <person name="Lovley D."/>
            <person name="Richardson P."/>
        </authorList>
    </citation>
    <scope>NUCLEOTIDE SEQUENCE [LARGE SCALE GENOMIC DNA]</scope>
    <source>
        <strain evidence="3 4">Rf4</strain>
    </source>
</reference>
<protein>
    <submittedName>
        <fullName evidence="3">Cupin 2, conserved barrel domain protein</fullName>
    </submittedName>
</protein>
<evidence type="ECO:0000313" key="3">
    <source>
        <dbReference type="EMBL" id="ABQ24835.1"/>
    </source>
</evidence>
<dbReference type="PANTHER" id="PTHR38599:SF1">
    <property type="entry name" value="CUPIN DOMAIN PROTEIN (AFU_ORTHOLOGUE AFUA_3G13620)"/>
    <property type="match status" value="1"/>
</dbReference>
<evidence type="ECO:0000259" key="2">
    <source>
        <dbReference type="Pfam" id="PF07883"/>
    </source>
</evidence>
<dbReference type="Pfam" id="PF07883">
    <property type="entry name" value="Cupin_2"/>
    <property type="match status" value="1"/>
</dbReference>
<gene>
    <name evidence="3" type="ordered locus">Gura_0623</name>
</gene>
<dbReference type="Gene3D" id="2.60.120.10">
    <property type="entry name" value="Jelly Rolls"/>
    <property type="match status" value="1"/>
</dbReference>
<keyword evidence="1" id="KW-0732">Signal</keyword>
<feature type="chain" id="PRO_5002681582" evidence="1">
    <location>
        <begin position="26"/>
        <end position="148"/>
    </location>
</feature>
<feature type="domain" description="Cupin type-2" evidence="2">
    <location>
        <begin position="62"/>
        <end position="131"/>
    </location>
</feature>
<dbReference type="InterPro" id="IPR011051">
    <property type="entry name" value="RmlC_Cupin_sf"/>
</dbReference>
<organism evidence="3 4">
    <name type="scientific">Geotalea uraniireducens (strain Rf4)</name>
    <name type="common">Geobacter uraniireducens</name>
    <dbReference type="NCBI Taxonomy" id="351605"/>
    <lineage>
        <taxon>Bacteria</taxon>
        <taxon>Pseudomonadati</taxon>
        <taxon>Thermodesulfobacteriota</taxon>
        <taxon>Desulfuromonadia</taxon>
        <taxon>Geobacterales</taxon>
        <taxon>Geobacteraceae</taxon>
        <taxon>Geotalea</taxon>
    </lineage>
</organism>
<dbReference type="InterPro" id="IPR013096">
    <property type="entry name" value="Cupin_2"/>
</dbReference>
<proteinExistence type="predicted"/>
<accession>A5GC52</accession>
<sequence>MKNARLALAALCMLTAGAFGAIAHADDYQGVKATRILTSATASNGQKLSYLKTDNPEVTAMIVEIPPGAETGWHTHAVPVYAYMLAGSITVEMEGGKKYEFKEGEAIFEVRNTPHNGRNNGTQTARLVVFYTGEVGKPNVTRMKGPGF</sequence>
<dbReference type="SUPFAM" id="SSF51182">
    <property type="entry name" value="RmlC-like cupins"/>
    <property type="match status" value="1"/>
</dbReference>
<keyword evidence="4" id="KW-1185">Reference proteome</keyword>
<dbReference type="KEGG" id="gur:Gura_0623"/>
<evidence type="ECO:0000256" key="1">
    <source>
        <dbReference type="SAM" id="SignalP"/>
    </source>
</evidence>
<dbReference type="RefSeq" id="WP_011937560.1">
    <property type="nucleotide sequence ID" value="NC_009483.1"/>
</dbReference>
<dbReference type="CDD" id="cd02236">
    <property type="entry name" value="cupin_CV2614-like"/>
    <property type="match status" value="1"/>
</dbReference>
<dbReference type="HOGENOM" id="CLU_136176_0_0_7"/>
<dbReference type="EMBL" id="CP000698">
    <property type="protein sequence ID" value="ABQ24835.1"/>
    <property type="molecule type" value="Genomic_DNA"/>
</dbReference>
<feature type="signal peptide" evidence="1">
    <location>
        <begin position="1"/>
        <end position="25"/>
    </location>
</feature>
<dbReference type="Proteomes" id="UP000006695">
    <property type="component" value="Chromosome"/>
</dbReference>
<dbReference type="PANTHER" id="PTHR38599">
    <property type="entry name" value="CUPIN DOMAIN PROTEIN (AFU_ORTHOLOGUE AFUA_3G13620)"/>
    <property type="match status" value="1"/>
</dbReference>
<dbReference type="AlphaFoldDB" id="A5GC52"/>
<dbReference type="STRING" id="351605.Gura_0623"/>